<dbReference type="GO" id="GO:0016887">
    <property type="term" value="F:ATP hydrolysis activity"/>
    <property type="evidence" value="ECO:0007669"/>
    <property type="project" value="InterPro"/>
</dbReference>
<reference evidence="4" key="1">
    <citation type="submission" date="2018-05" db="EMBL/GenBank/DDBJ databases">
        <authorList>
            <person name="Lanie J.A."/>
            <person name="Ng W.-L."/>
            <person name="Kazmierczak K.M."/>
            <person name="Andrzejewski T.M."/>
            <person name="Davidsen T.M."/>
            <person name="Wayne K.J."/>
            <person name="Tettelin H."/>
            <person name="Glass J.I."/>
            <person name="Rusch D."/>
            <person name="Podicherti R."/>
            <person name="Tsui H.-C.T."/>
            <person name="Winkler M.E."/>
        </authorList>
    </citation>
    <scope>NUCLEOTIDE SEQUENCE</scope>
</reference>
<dbReference type="InterPro" id="IPR003593">
    <property type="entry name" value="AAA+_ATPase"/>
</dbReference>
<proteinExistence type="predicted"/>
<keyword evidence="1" id="KW-0547">Nucleotide-binding</keyword>
<protein>
    <recommendedName>
        <fullName evidence="3">ABC transporter domain-containing protein</fullName>
    </recommendedName>
</protein>
<feature type="domain" description="ABC transporter" evidence="3">
    <location>
        <begin position="1"/>
        <end position="230"/>
    </location>
</feature>
<organism evidence="4">
    <name type="scientific">marine metagenome</name>
    <dbReference type="NCBI Taxonomy" id="408172"/>
    <lineage>
        <taxon>unclassified sequences</taxon>
        <taxon>metagenomes</taxon>
        <taxon>ecological metagenomes</taxon>
    </lineage>
</organism>
<evidence type="ECO:0000256" key="2">
    <source>
        <dbReference type="ARBA" id="ARBA00022840"/>
    </source>
</evidence>
<dbReference type="EMBL" id="UINC01000963">
    <property type="protein sequence ID" value="SUZ65590.1"/>
    <property type="molecule type" value="Genomic_DNA"/>
</dbReference>
<dbReference type="InterPro" id="IPR027417">
    <property type="entry name" value="P-loop_NTPase"/>
</dbReference>
<dbReference type="PANTHER" id="PTHR43158:SF2">
    <property type="entry name" value="SKFA PEPTIDE EXPORT ATP-BINDING PROTEIN SKFE"/>
    <property type="match status" value="1"/>
</dbReference>
<dbReference type="SUPFAM" id="SSF52540">
    <property type="entry name" value="P-loop containing nucleoside triphosphate hydrolases"/>
    <property type="match status" value="1"/>
</dbReference>
<dbReference type="InterPro" id="IPR003439">
    <property type="entry name" value="ABC_transporter-like_ATP-bd"/>
</dbReference>
<dbReference type="AlphaFoldDB" id="A0A381PF94"/>
<gene>
    <name evidence="4" type="ORF">METZ01_LOCUS18444</name>
</gene>
<dbReference type="GO" id="GO:0005524">
    <property type="term" value="F:ATP binding"/>
    <property type="evidence" value="ECO:0007669"/>
    <property type="project" value="UniProtKB-KW"/>
</dbReference>
<dbReference type="SMART" id="SM00382">
    <property type="entry name" value="AAA"/>
    <property type="match status" value="1"/>
</dbReference>
<dbReference type="Gene3D" id="3.40.50.300">
    <property type="entry name" value="P-loop containing nucleotide triphosphate hydrolases"/>
    <property type="match status" value="1"/>
</dbReference>
<name>A0A381PF94_9ZZZZ</name>
<dbReference type="Pfam" id="PF00005">
    <property type="entry name" value="ABC_tran"/>
    <property type="match status" value="1"/>
</dbReference>
<dbReference type="PROSITE" id="PS50893">
    <property type="entry name" value="ABC_TRANSPORTER_2"/>
    <property type="match status" value="1"/>
</dbReference>
<sequence length="230" mass="26502">MELKQIYNISTLLLNYGERKVLDINTLKFHNGLVYGICGNLGSGKTSLMKILSGHEVQSKGELLYQGSPFRKGLFGNIKREKEIYYISANMLDSNSSTGNLIKKTFPSKYKEIQKRHFASFSSEMIWNTAINKLSDGQKHWLKIVIGLEKDPRVLLIDDYGVYIDNKNEMMFRRKLLKMNDVLGTTILLSSHSDYFLKQFANVVIYLDNGHISKIRKGYKRSNYGRRAKK</sequence>
<evidence type="ECO:0000313" key="4">
    <source>
        <dbReference type="EMBL" id="SUZ65590.1"/>
    </source>
</evidence>
<dbReference type="PANTHER" id="PTHR43158">
    <property type="entry name" value="SKFA PEPTIDE EXPORT ATP-BINDING PROTEIN SKFE"/>
    <property type="match status" value="1"/>
</dbReference>
<evidence type="ECO:0000256" key="1">
    <source>
        <dbReference type="ARBA" id="ARBA00022741"/>
    </source>
</evidence>
<keyword evidence="2" id="KW-0067">ATP-binding</keyword>
<evidence type="ECO:0000259" key="3">
    <source>
        <dbReference type="PROSITE" id="PS50893"/>
    </source>
</evidence>
<accession>A0A381PF94</accession>